<proteinExistence type="predicted"/>
<evidence type="ECO:0000313" key="2">
    <source>
        <dbReference type="Proteomes" id="UP000640509"/>
    </source>
</evidence>
<dbReference type="Proteomes" id="UP000640509">
    <property type="component" value="Unassembled WGS sequence"/>
</dbReference>
<comment type="caution">
    <text evidence="1">The sequence shown here is derived from an EMBL/GenBank/DDBJ whole genome shotgun (WGS) entry which is preliminary data.</text>
</comment>
<reference evidence="2" key="1">
    <citation type="journal article" date="2019" name="Int. J. Syst. Evol. Microbiol.">
        <title>The Global Catalogue of Microorganisms (GCM) 10K type strain sequencing project: providing services to taxonomists for standard genome sequencing and annotation.</title>
        <authorList>
            <consortium name="The Broad Institute Genomics Platform"/>
            <consortium name="The Broad Institute Genome Sequencing Center for Infectious Disease"/>
            <person name="Wu L."/>
            <person name="Ma J."/>
        </authorList>
    </citation>
    <scope>NUCLEOTIDE SEQUENCE [LARGE SCALE GENOMIC DNA]</scope>
    <source>
        <strain evidence="2">CGMCC 1.15419</strain>
    </source>
</reference>
<sequence length="70" mass="7833">MAIPWSAGGSRVLGFKGTGRHKYLQSCDEAASTVTADAAGRTARKAVRRKRWYDPQRFFDGCTMRVDLRP</sequence>
<protein>
    <submittedName>
        <fullName evidence="1">Uncharacterized protein</fullName>
    </submittedName>
</protein>
<gene>
    <name evidence="1" type="ORF">GCM10011402_36110</name>
</gene>
<name>A0ABQ1VMQ1_9RHOB</name>
<accession>A0ABQ1VMQ1</accession>
<keyword evidence="2" id="KW-1185">Reference proteome</keyword>
<organism evidence="1 2">
    <name type="scientific">Paracoccus acridae</name>
    <dbReference type="NCBI Taxonomy" id="1795310"/>
    <lineage>
        <taxon>Bacteria</taxon>
        <taxon>Pseudomonadati</taxon>
        <taxon>Pseudomonadota</taxon>
        <taxon>Alphaproteobacteria</taxon>
        <taxon>Rhodobacterales</taxon>
        <taxon>Paracoccaceae</taxon>
        <taxon>Paracoccus</taxon>
    </lineage>
</organism>
<dbReference type="EMBL" id="BMIV01000027">
    <property type="protein sequence ID" value="GGF80239.1"/>
    <property type="molecule type" value="Genomic_DNA"/>
</dbReference>
<evidence type="ECO:0000313" key="1">
    <source>
        <dbReference type="EMBL" id="GGF80239.1"/>
    </source>
</evidence>